<name>A0A1R3T8N0_9BACT</name>
<organism evidence="4 5">
    <name type="scientific">Proteiniphilum saccharofermentans</name>
    <dbReference type="NCBI Taxonomy" id="1642647"/>
    <lineage>
        <taxon>Bacteria</taxon>
        <taxon>Pseudomonadati</taxon>
        <taxon>Bacteroidota</taxon>
        <taxon>Bacteroidia</taxon>
        <taxon>Bacteroidales</taxon>
        <taxon>Dysgonomonadaceae</taxon>
        <taxon>Proteiniphilum</taxon>
    </lineage>
</organism>
<dbReference type="Proteomes" id="UP000187464">
    <property type="component" value="Chromosome I"/>
</dbReference>
<feature type="domain" description="Hemerythrin-like" evidence="2">
    <location>
        <begin position="96"/>
        <end position="217"/>
    </location>
</feature>
<dbReference type="Pfam" id="PF13596">
    <property type="entry name" value="PAS_10"/>
    <property type="match status" value="1"/>
</dbReference>
<keyword evidence="5" id="KW-1185">Reference proteome</keyword>
<feature type="domain" description="DUF1858" evidence="3">
    <location>
        <begin position="475"/>
        <end position="534"/>
    </location>
</feature>
<dbReference type="EMBL" id="LT605205">
    <property type="protein sequence ID" value="SCD20305.1"/>
    <property type="molecule type" value="Genomic_DNA"/>
</dbReference>
<dbReference type="AlphaFoldDB" id="A0A1R3T8N0"/>
<dbReference type="InterPro" id="IPR038062">
    <property type="entry name" value="ScdA-like_N_sf"/>
</dbReference>
<dbReference type="Gene3D" id="1.10.3910.10">
    <property type="entry name" value="SP0561-like"/>
    <property type="match status" value="1"/>
</dbReference>
<dbReference type="InterPro" id="IPR015077">
    <property type="entry name" value="DUF1858"/>
</dbReference>
<accession>A0A1R3T8N0</accession>
<evidence type="ECO:0000256" key="1">
    <source>
        <dbReference type="SAM" id="MobiDB-lite"/>
    </source>
</evidence>
<dbReference type="PANTHER" id="PTHR39966:SF3">
    <property type="entry name" value="DUF438 DOMAIN-CONTAINING PROTEIN"/>
    <property type="match status" value="1"/>
</dbReference>
<feature type="region of interest" description="Disordered" evidence="1">
    <location>
        <begin position="429"/>
        <end position="470"/>
    </location>
</feature>
<proteinExistence type="predicted"/>
<feature type="compositionally biased region" description="Low complexity" evidence="1">
    <location>
        <begin position="437"/>
        <end position="451"/>
    </location>
</feature>
<dbReference type="KEGG" id="psac:PSM36_1484"/>
<feature type="compositionally biased region" description="Acidic residues" evidence="1">
    <location>
        <begin position="453"/>
        <end position="467"/>
    </location>
</feature>
<evidence type="ECO:0000259" key="2">
    <source>
        <dbReference type="Pfam" id="PF01814"/>
    </source>
</evidence>
<dbReference type="Pfam" id="PF08984">
    <property type="entry name" value="DUF1858"/>
    <property type="match status" value="1"/>
</dbReference>
<dbReference type="RefSeq" id="WP_076930276.1">
    <property type="nucleotide sequence ID" value="NZ_LT605205.1"/>
</dbReference>
<sequence length="544" mass="62789">MQEKITNTTFESLDQNKLQRMLHIKQQYDKGVLSLDEAKNRVKSEVGRISPEEFAAAEQMFKDEDPDECRNEDVRTILEVFDGLIQADEPGLPYGHPIDAYRRENKKMKELLQRGDELAQKPFILNPWLELMEQIIQYKVHFSRKQNQLYSALERKGFDRPSTTMWVYDDEIRDEMNSALEILRNGDVNPEFFFDAYRQMTVDLRDLMEKEELILYPTSLKLIPEEEFEEMKSGDREIGFFLIDMPGLNQRTSPEEAKPVAEQTGLMDDLAALLAKYGQNIETDPKEKVLDVAEGKLTLHQINLLFRHLPVDISFVDENDLVKFYTDTAHRVFPRSKGVIGREVRNCHPPKSLHMVEEIIEKFRSGEQSKSEFWINKPGLFIYIVYVAVRDKDGTFRGVMEMMQDCTHIRQLEGERRLLTWEEVQQQQNGGEKVGASQSAQSYQSSQNLQSYENDEIGNGESDDDLNGGDGPIVITAETKLKSLLQRYPQLKDDLPGINPRFSMLKSPMARVVLPIATLKMMSEQSGMPLQELIDKLKDLIATY</sequence>
<dbReference type="PANTHER" id="PTHR39966">
    <property type="entry name" value="BLL2471 PROTEIN-RELATED"/>
    <property type="match status" value="1"/>
</dbReference>
<dbReference type="Pfam" id="PF01814">
    <property type="entry name" value="Hemerythrin"/>
    <property type="match status" value="1"/>
</dbReference>
<dbReference type="SUPFAM" id="SSF55785">
    <property type="entry name" value="PYP-like sensor domain (PAS domain)"/>
    <property type="match status" value="1"/>
</dbReference>
<gene>
    <name evidence="4" type="ORF">PSM36_1484</name>
</gene>
<dbReference type="InterPro" id="IPR012312">
    <property type="entry name" value="Hemerythrin-like"/>
</dbReference>
<dbReference type="GO" id="GO:0005886">
    <property type="term" value="C:plasma membrane"/>
    <property type="evidence" value="ECO:0007669"/>
    <property type="project" value="TreeGrafter"/>
</dbReference>
<dbReference type="SUPFAM" id="SSF140683">
    <property type="entry name" value="SP0561-like"/>
    <property type="match status" value="1"/>
</dbReference>
<evidence type="ECO:0000313" key="5">
    <source>
        <dbReference type="Proteomes" id="UP000187464"/>
    </source>
</evidence>
<protein>
    <submittedName>
        <fullName evidence="4">PAS/PAC sensor protein</fullName>
    </submittedName>
</protein>
<evidence type="ECO:0000259" key="3">
    <source>
        <dbReference type="Pfam" id="PF08984"/>
    </source>
</evidence>
<dbReference type="Gene3D" id="3.30.450.20">
    <property type="entry name" value="PAS domain"/>
    <property type="match status" value="1"/>
</dbReference>
<evidence type="ECO:0000313" key="4">
    <source>
        <dbReference type="EMBL" id="SCD20305.1"/>
    </source>
</evidence>
<reference evidence="4 5" key="1">
    <citation type="submission" date="2016-08" db="EMBL/GenBank/DDBJ databases">
        <authorList>
            <person name="Seilhamer J.J."/>
        </authorList>
    </citation>
    <scope>NUCLEOTIDE SEQUENCE [LARGE SCALE GENOMIC DNA]</scope>
    <source>
        <strain evidence="4">M3/6</strain>
    </source>
</reference>
<dbReference type="InterPro" id="IPR035965">
    <property type="entry name" value="PAS-like_dom_sf"/>
</dbReference>